<proteinExistence type="predicted"/>
<dbReference type="Gene3D" id="1.20.950.20">
    <property type="entry name" value="Transmembrane di-heme cytochromes, Chain C"/>
    <property type="match status" value="1"/>
</dbReference>
<organism evidence="9 10">
    <name type="scientific">Piscinibacter gummiphilus</name>
    <dbReference type="NCBI Taxonomy" id="946333"/>
    <lineage>
        <taxon>Bacteria</taxon>
        <taxon>Pseudomonadati</taxon>
        <taxon>Pseudomonadota</taxon>
        <taxon>Betaproteobacteria</taxon>
        <taxon>Burkholderiales</taxon>
        <taxon>Sphaerotilaceae</taxon>
        <taxon>Piscinibacter</taxon>
    </lineage>
</organism>
<evidence type="ECO:0000313" key="10">
    <source>
        <dbReference type="Proteomes" id="UP001303946"/>
    </source>
</evidence>
<feature type="transmembrane region" description="Helical" evidence="7">
    <location>
        <begin position="54"/>
        <end position="74"/>
    </location>
</feature>
<comment type="subcellular location">
    <subcellularLocation>
        <location evidence="1">Cell membrane</location>
        <topology evidence="1">Multi-pass membrane protein</topology>
    </subcellularLocation>
</comment>
<evidence type="ECO:0000256" key="4">
    <source>
        <dbReference type="ARBA" id="ARBA00022989"/>
    </source>
</evidence>
<evidence type="ECO:0000256" key="7">
    <source>
        <dbReference type="SAM" id="Phobius"/>
    </source>
</evidence>
<evidence type="ECO:0000256" key="1">
    <source>
        <dbReference type="ARBA" id="ARBA00004651"/>
    </source>
</evidence>
<feature type="transmembrane region" description="Helical" evidence="7">
    <location>
        <begin position="121"/>
        <end position="143"/>
    </location>
</feature>
<feature type="transmembrane region" description="Helical" evidence="7">
    <location>
        <begin position="212"/>
        <end position="230"/>
    </location>
</feature>
<sequence>MHASPSTTGLAGTATRPATAPSRRVVDAPTRMFHWLFALSFLGAYVTAESEHWRLLHVTLGYTFGGLLGFRLVYGLVGPRHARLVLLWRRIAGTPAWLRSLWASRAAPAASPVNWRQGQNLGVALAIVAMLALVLPLVLSGYGTYNDWGDALGGDWLEEVHEFFANTFLTVVLAHLGLMALLSLLRRQNQALPMLTGHVRGTGPSLVQHNRAWLAGLLLLAVLGFGAWQWHDAPRGLLPGRGDGHAAGVAPAEPRYSNDRHRPGRRPSRGDPTGSRPRSTD</sequence>
<dbReference type="InterPro" id="IPR016174">
    <property type="entry name" value="Di-haem_cyt_TM"/>
</dbReference>
<dbReference type="InterPro" id="IPR051542">
    <property type="entry name" value="Hydrogenase_cytochrome"/>
</dbReference>
<dbReference type="SUPFAM" id="SSF81342">
    <property type="entry name" value="Transmembrane di-heme cytochromes"/>
    <property type="match status" value="1"/>
</dbReference>
<accession>A0ABZ0D5W6</accession>
<feature type="region of interest" description="Disordered" evidence="6">
    <location>
        <begin position="1"/>
        <end position="22"/>
    </location>
</feature>
<feature type="region of interest" description="Disordered" evidence="6">
    <location>
        <begin position="241"/>
        <end position="281"/>
    </location>
</feature>
<dbReference type="RefSeq" id="WP_316703547.1">
    <property type="nucleotide sequence ID" value="NZ_CP136336.1"/>
</dbReference>
<keyword evidence="5 7" id="KW-0472">Membrane</keyword>
<feature type="transmembrane region" description="Helical" evidence="7">
    <location>
        <begin position="163"/>
        <end position="185"/>
    </location>
</feature>
<protein>
    <submittedName>
        <fullName evidence="9">Cytochrome b/b6 domain-containing protein</fullName>
    </submittedName>
</protein>
<dbReference type="PANTHER" id="PTHR30485">
    <property type="entry name" value="NI/FE-HYDROGENASE 1 B-TYPE CYTOCHROME SUBUNIT"/>
    <property type="match status" value="1"/>
</dbReference>
<evidence type="ECO:0000259" key="8">
    <source>
        <dbReference type="Pfam" id="PF01292"/>
    </source>
</evidence>
<feature type="transmembrane region" description="Helical" evidence="7">
    <location>
        <begin position="32"/>
        <end position="48"/>
    </location>
</feature>
<dbReference type="EMBL" id="CP136336">
    <property type="protein sequence ID" value="WOB10647.1"/>
    <property type="molecule type" value="Genomic_DNA"/>
</dbReference>
<keyword evidence="2" id="KW-1003">Cell membrane</keyword>
<evidence type="ECO:0000256" key="6">
    <source>
        <dbReference type="SAM" id="MobiDB-lite"/>
    </source>
</evidence>
<keyword evidence="4 7" id="KW-1133">Transmembrane helix</keyword>
<keyword evidence="10" id="KW-1185">Reference proteome</keyword>
<feature type="domain" description="Cytochrome b561 bacterial/Ni-hydrogenase" evidence="8">
    <location>
        <begin position="26"/>
        <end position="197"/>
    </location>
</feature>
<feature type="compositionally biased region" description="Polar residues" evidence="6">
    <location>
        <begin position="1"/>
        <end position="10"/>
    </location>
</feature>
<evidence type="ECO:0000256" key="2">
    <source>
        <dbReference type="ARBA" id="ARBA00022475"/>
    </source>
</evidence>
<gene>
    <name evidence="9" type="ORF">RXV79_11440</name>
</gene>
<evidence type="ECO:0000256" key="3">
    <source>
        <dbReference type="ARBA" id="ARBA00022692"/>
    </source>
</evidence>
<dbReference type="PANTHER" id="PTHR30485:SF2">
    <property type="entry name" value="BLL0597 PROTEIN"/>
    <property type="match status" value="1"/>
</dbReference>
<evidence type="ECO:0000313" key="9">
    <source>
        <dbReference type="EMBL" id="WOB10647.1"/>
    </source>
</evidence>
<evidence type="ECO:0000256" key="5">
    <source>
        <dbReference type="ARBA" id="ARBA00023136"/>
    </source>
</evidence>
<keyword evidence="3 7" id="KW-0812">Transmembrane</keyword>
<reference evidence="9 10" key="1">
    <citation type="submission" date="2023-10" db="EMBL/GenBank/DDBJ databases">
        <title>Bacteria for the degradation of biodegradable plastic PBAT(Polybutylene adipate terephthalate).</title>
        <authorList>
            <person name="Weon H.-Y."/>
            <person name="Yeon J."/>
        </authorList>
    </citation>
    <scope>NUCLEOTIDE SEQUENCE [LARGE SCALE GENOMIC DNA]</scope>
    <source>
        <strain evidence="9 10">SBD 7-3</strain>
    </source>
</reference>
<name>A0ABZ0D5W6_9BURK</name>
<dbReference type="InterPro" id="IPR011577">
    <property type="entry name" value="Cyt_b561_bac/Ni-Hgenase"/>
</dbReference>
<dbReference type="Pfam" id="PF01292">
    <property type="entry name" value="Ni_hydr_CYTB"/>
    <property type="match status" value="1"/>
</dbReference>
<dbReference type="Proteomes" id="UP001303946">
    <property type="component" value="Chromosome"/>
</dbReference>